<feature type="domain" description="ABC transporter" evidence="4">
    <location>
        <begin position="8"/>
        <end position="244"/>
    </location>
</feature>
<gene>
    <name evidence="5" type="ORF">TSYNT_9415</name>
</gene>
<dbReference type="SMART" id="SM00382">
    <property type="entry name" value="AAA"/>
    <property type="match status" value="1"/>
</dbReference>
<accession>A0A0U9HL80</accession>
<dbReference type="RefSeq" id="WP_059033984.1">
    <property type="nucleotide sequence ID" value="NZ_BSDN01000004.1"/>
</dbReference>
<name>A0A0U9HL80_9FIRM</name>
<dbReference type="SUPFAM" id="SSF52540">
    <property type="entry name" value="P-loop containing nucleoside triphosphate hydrolases"/>
    <property type="match status" value="1"/>
</dbReference>
<dbReference type="Gene3D" id="3.40.50.300">
    <property type="entry name" value="P-loop containing nucleotide triphosphate hydrolases"/>
    <property type="match status" value="1"/>
</dbReference>
<dbReference type="GO" id="GO:0005524">
    <property type="term" value="F:ATP binding"/>
    <property type="evidence" value="ECO:0007669"/>
    <property type="project" value="UniProtKB-KW"/>
</dbReference>
<keyword evidence="6" id="KW-1185">Reference proteome</keyword>
<keyword evidence="1" id="KW-0813">Transport</keyword>
<protein>
    <submittedName>
        <fullName evidence="5">Iron complex transport system ATP-binding protein</fullName>
    </submittedName>
</protein>
<dbReference type="PANTHER" id="PTHR42794:SF2">
    <property type="entry name" value="ABC TRANSPORTER ATP-BINDING PROTEIN"/>
    <property type="match status" value="1"/>
</dbReference>
<evidence type="ECO:0000313" key="6">
    <source>
        <dbReference type="Proteomes" id="UP000062160"/>
    </source>
</evidence>
<dbReference type="InterPro" id="IPR003593">
    <property type="entry name" value="AAA+_ATPase"/>
</dbReference>
<dbReference type="InterPro" id="IPR003439">
    <property type="entry name" value="ABC_transporter-like_ATP-bd"/>
</dbReference>
<dbReference type="CDD" id="cd03214">
    <property type="entry name" value="ABC_Iron-Siderophores_B12_Hemin"/>
    <property type="match status" value="1"/>
</dbReference>
<dbReference type="PROSITE" id="PS50893">
    <property type="entry name" value="ABC_TRANSPORTER_2"/>
    <property type="match status" value="1"/>
</dbReference>
<dbReference type="InterPro" id="IPR017871">
    <property type="entry name" value="ABC_transporter-like_CS"/>
</dbReference>
<keyword evidence="3 5" id="KW-0067">ATP-binding</keyword>
<dbReference type="FunFam" id="3.40.50.300:FF:000134">
    <property type="entry name" value="Iron-enterobactin ABC transporter ATP-binding protein"/>
    <property type="match status" value="1"/>
</dbReference>
<dbReference type="Pfam" id="PF00005">
    <property type="entry name" value="ABC_tran"/>
    <property type="match status" value="1"/>
</dbReference>
<evidence type="ECO:0000256" key="2">
    <source>
        <dbReference type="ARBA" id="ARBA00022741"/>
    </source>
</evidence>
<dbReference type="STRING" id="224999.GCA_001485475_02195"/>
<dbReference type="AlphaFoldDB" id="A0A0U9HL80"/>
<dbReference type="PANTHER" id="PTHR42794">
    <property type="entry name" value="HEMIN IMPORT ATP-BINDING PROTEIN HMUV"/>
    <property type="match status" value="1"/>
</dbReference>
<dbReference type="EMBL" id="DF977003">
    <property type="protein sequence ID" value="GAQ26156.1"/>
    <property type="molecule type" value="Genomic_DNA"/>
</dbReference>
<proteinExistence type="predicted"/>
<dbReference type="InterPro" id="IPR027417">
    <property type="entry name" value="P-loop_NTPase"/>
</dbReference>
<organism evidence="5">
    <name type="scientific">Tepidanaerobacter syntrophicus</name>
    <dbReference type="NCBI Taxonomy" id="224999"/>
    <lineage>
        <taxon>Bacteria</taxon>
        <taxon>Bacillati</taxon>
        <taxon>Bacillota</taxon>
        <taxon>Clostridia</taxon>
        <taxon>Thermosediminibacterales</taxon>
        <taxon>Tepidanaerobacteraceae</taxon>
        <taxon>Tepidanaerobacter</taxon>
    </lineage>
</organism>
<dbReference type="Proteomes" id="UP000062160">
    <property type="component" value="Unassembled WGS sequence"/>
</dbReference>
<sequence length="422" mass="47572">MKSSEQILKVENLGFKYNEKEILKDICFTLEVGDFVGILGPNGCGKTTLLKNINRWLKPDTGNIYVNGESIYRVTIKDLAKRVATVPQDTYLDVAFTVEQIVLMGRNPHLKNFESEQKEDIAIVEDAMKSMDILHLRDKPVHQLSGGERQRVLIARALAQQPSLLLLDEPTSHLDINYQWELLGLLKDLCLKKSLTILVVLHDINLASMFCNKIILLKDHKIFKMGDLNEVLNEDNIKAVFDMDVRVVTPKGNPKPVVIFLNTSDENEAIFAKKPKPFHKLHVICGGGEGEELLSYLGQRGYEVSVGVLNKGDSDWETARRLGFDIVEEIPFSPISDENAAKNISYIEKADAVILANIPFGLGNLKNIMCLEGFIGRKDIYILEENDINERDYTNGAAVKIYNKIKDKAVVFKSMQELKEII</sequence>
<dbReference type="PROSITE" id="PS00211">
    <property type="entry name" value="ABC_TRANSPORTER_1"/>
    <property type="match status" value="1"/>
</dbReference>
<dbReference type="GO" id="GO:0016887">
    <property type="term" value="F:ATP hydrolysis activity"/>
    <property type="evidence" value="ECO:0007669"/>
    <property type="project" value="InterPro"/>
</dbReference>
<dbReference type="OrthoDB" id="9799337at2"/>
<evidence type="ECO:0000256" key="3">
    <source>
        <dbReference type="ARBA" id="ARBA00022840"/>
    </source>
</evidence>
<evidence type="ECO:0000259" key="4">
    <source>
        <dbReference type="PROSITE" id="PS50893"/>
    </source>
</evidence>
<keyword evidence="2" id="KW-0547">Nucleotide-binding</keyword>
<evidence type="ECO:0000313" key="5">
    <source>
        <dbReference type="EMBL" id="GAQ26156.1"/>
    </source>
</evidence>
<evidence type="ECO:0000256" key="1">
    <source>
        <dbReference type="ARBA" id="ARBA00022448"/>
    </source>
</evidence>
<reference evidence="5" key="1">
    <citation type="journal article" date="2016" name="Genome Announc.">
        <title>Draft Genome Sequence of the Syntrophic Lactate-Degrading Bacterium Tepidanaerobacter syntrophicus JLT.</title>
        <authorList>
            <person name="Matsuura N."/>
            <person name="Ohashi A."/>
            <person name="Tourlousse D.M."/>
            <person name="Sekiguchi Y."/>
        </authorList>
    </citation>
    <scope>NUCLEOTIDE SEQUENCE [LARGE SCALE GENOMIC DNA]</scope>
    <source>
        <strain evidence="5">JL</strain>
    </source>
</reference>